<organism evidence="1 2">
    <name type="scientific">Clavelina lepadiformis</name>
    <name type="common">Light-bulb sea squirt</name>
    <name type="synonym">Ascidia lepadiformis</name>
    <dbReference type="NCBI Taxonomy" id="159417"/>
    <lineage>
        <taxon>Eukaryota</taxon>
        <taxon>Metazoa</taxon>
        <taxon>Chordata</taxon>
        <taxon>Tunicata</taxon>
        <taxon>Ascidiacea</taxon>
        <taxon>Aplousobranchia</taxon>
        <taxon>Clavelinidae</taxon>
        <taxon>Clavelina</taxon>
    </lineage>
</organism>
<name>A0ABP0GW66_CLALP</name>
<evidence type="ECO:0000313" key="2">
    <source>
        <dbReference type="Proteomes" id="UP001642483"/>
    </source>
</evidence>
<accession>A0ABP0GW66</accession>
<dbReference type="Proteomes" id="UP001642483">
    <property type="component" value="Unassembled WGS sequence"/>
</dbReference>
<reference evidence="1 2" key="1">
    <citation type="submission" date="2024-02" db="EMBL/GenBank/DDBJ databases">
        <authorList>
            <person name="Daric V."/>
            <person name="Darras S."/>
        </authorList>
    </citation>
    <scope>NUCLEOTIDE SEQUENCE [LARGE SCALE GENOMIC DNA]</scope>
</reference>
<sequence>MDWAVQWYSYRASVASGVGLQVGFPATKRLAGLQADQVQAGLKRDTPAARLRRKLQRIPPRDTTITVALRSRQKFAFECQSKLFAKYKAYISKHGCNGRETARRS</sequence>
<evidence type="ECO:0000313" key="1">
    <source>
        <dbReference type="EMBL" id="CAK8695358.1"/>
    </source>
</evidence>
<protein>
    <submittedName>
        <fullName evidence="1">Uncharacterized protein</fullName>
    </submittedName>
</protein>
<comment type="caution">
    <text evidence="1">The sequence shown here is derived from an EMBL/GenBank/DDBJ whole genome shotgun (WGS) entry which is preliminary data.</text>
</comment>
<keyword evidence="2" id="KW-1185">Reference proteome</keyword>
<gene>
    <name evidence="1" type="ORF">CVLEPA_LOCUS28643</name>
</gene>
<proteinExistence type="predicted"/>
<dbReference type="EMBL" id="CAWYQH010000151">
    <property type="protein sequence ID" value="CAK8695358.1"/>
    <property type="molecule type" value="Genomic_DNA"/>
</dbReference>